<evidence type="ECO:0000256" key="2">
    <source>
        <dbReference type="SAM" id="Phobius"/>
    </source>
</evidence>
<evidence type="ECO:0000313" key="3">
    <source>
        <dbReference type="EMBL" id="XBP94915.1"/>
    </source>
</evidence>
<protein>
    <recommendedName>
        <fullName evidence="5">Adhesin domain-containing protein</fullName>
    </recommendedName>
</protein>
<dbReference type="EMBL" id="CP159342">
    <property type="protein sequence ID" value="XCH75618.1"/>
    <property type="molecule type" value="Genomic_DNA"/>
</dbReference>
<name>A0AAU7MBI6_9ACTN</name>
<proteinExistence type="predicted"/>
<keyword evidence="2" id="KW-0472">Membrane</keyword>
<feature type="transmembrane region" description="Helical" evidence="2">
    <location>
        <begin position="38"/>
        <end position="58"/>
    </location>
</feature>
<dbReference type="RefSeq" id="WP_350935253.1">
    <property type="nucleotide sequence ID" value="NZ_CP157762.1"/>
</dbReference>
<keyword evidence="2" id="KW-1133">Transmembrane helix</keyword>
<dbReference type="AlphaFoldDB" id="A0AAU7MBI6"/>
<dbReference type="EMBL" id="CP157762">
    <property type="protein sequence ID" value="XBP94915.1"/>
    <property type="molecule type" value="Genomic_DNA"/>
</dbReference>
<gene>
    <name evidence="4" type="ORF">ABUL08_05880</name>
    <name evidence="3" type="ORF">VK199_05835</name>
</gene>
<organism evidence="3">
    <name type="scientific">Micromonospora sp. CCTCC AA 2012012</name>
    <dbReference type="NCBI Taxonomy" id="3111921"/>
    <lineage>
        <taxon>Bacteria</taxon>
        <taxon>Bacillati</taxon>
        <taxon>Actinomycetota</taxon>
        <taxon>Actinomycetes</taxon>
        <taxon>Micromonosporales</taxon>
        <taxon>Micromonosporaceae</taxon>
        <taxon>Micromonospora</taxon>
    </lineage>
</organism>
<reference evidence="4" key="2">
    <citation type="submission" date="2024-06" db="EMBL/GenBank/DDBJ databases">
        <title>Micromonospora mangrovi CCTCC AA 2012012 genome sequences.</title>
        <authorList>
            <person name="Gao J."/>
        </authorList>
    </citation>
    <scope>NUCLEOTIDE SEQUENCE</scope>
    <source>
        <strain evidence="4">CCTCC AA 2012012</strain>
    </source>
</reference>
<sequence length="297" mass="30066">MAVSGDDACRAAGPEPVVEVSGDPDPPPSAGRTWPGPARLLVAAAVLVVALGAVAVAATMSHPEWLGSAFSGGARPPAVANGAESGGVGGAEAASDQVLAAPLAGRRRATFELADGLTTFGLRTADLGEDLYRISTPPDGSVSPRAELSGDRVRLRVQERGRRGTAAVEVLLNARVTWRLRIVGGVDTQLLDLTSGRVAGVELVGGATRTELRLPPPAGTLTVRMTGGVNQLVVRVSDEVPVRVRVASGAGSVAVGADRRDGVAAGELLGSPGWDRAVQRLYVDLVTGANTVSVGGG</sequence>
<accession>A0AAU7MBI6</accession>
<evidence type="ECO:0000256" key="1">
    <source>
        <dbReference type="SAM" id="MobiDB-lite"/>
    </source>
</evidence>
<reference evidence="3" key="1">
    <citation type="submission" date="2024-01" db="EMBL/GenBank/DDBJ databases">
        <title>The genome sequence of Micromonospora mangrovi CCTCC AA 2012012.</title>
        <authorList>
            <person name="Gao J."/>
        </authorList>
    </citation>
    <scope>NUCLEOTIDE SEQUENCE</scope>
    <source>
        <strain evidence="3">CCTCC AA 2012012</strain>
    </source>
</reference>
<feature type="region of interest" description="Disordered" evidence="1">
    <location>
        <begin position="1"/>
        <end position="33"/>
    </location>
</feature>
<evidence type="ECO:0008006" key="5">
    <source>
        <dbReference type="Google" id="ProtNLM"/>
    </source>
</evidence>
<keyword evidence="2" id="KW-0812">Transmembrane</keyword>
<evidence type="ECO:0000313" key="4">
    <source>
        <dbReference type="EMBL" id="XCH75618.1"/>
    </source>
</evidence>